<comment type="caution">
    <text evidence="2">The sequence shown here is derived from an EMBL/GenBank/DDBJ whole genome shotgun (WGS) entry which is preliminary data.</text>
</comment>
<name>A0A4Y2I2B1_ARAVE</name>
<proteinExistence type="predicted"/>
<organism evidence="2 3">
    <name type="scientific">Araneus ventricosus</name>
    <name type="common">Orbweaver spider</name>
    <name type="synonym">Epeira ventricosa</name>
    <dbReference type="NCBI Taxonomy" id="182803"/>
    <lineage>
        <taxon>Eukaryota</taxon>
        <taxon>Metazoa</taxon>
        <taxon>Ecdysozoa</taxon>
        <taxon>Arthropoda</taxon>
        <taxon>Chelicerata</taxon>
        <taxon>Arachnida</taxon>
        <taxon>Araneae</taxon>
        <taxon>Araneomorphae</taxon>
        <taxon>Entelegynae</taxon>
        <taxon>Araneoidea</taxon>
        <taxon>Araneidae</taxon>
        <taxon>Araneus</taxon>
    </lineage>
</organism>
<reference evidence="2 3" key="1">
    <citation type="journal article" date="2019" name="Sci. Rep.">
        <title>Orb-weaving spider Araneus ventricosus genome elucidates the spidroin gene catalogue.</title>
        <authorList>
            <person name="Kono N."/>
            <person name="Nakamura H."/>
            <person name="Ohtoshi R."/>
            <person name="Moran D.A.P."/>
            <person name="Shinohara A."/>
            <person name="Yoshida Y."/>
            <person name="Fujiwara M."/>
            <person name="Mori M."/>
            <person name="Tomita M."/>
            <person name="Arakawa K."/>
        </authorList>
    </citation>
    <scope>NUCLEOTIDE SEQUENCE [LARGE SCALE GENOMIC DNA]</scope>
</reference>
<protein>
    <submittedName>
        <fullName evidence="2">Uncharacterized protein</fullName>
    </submittedName>
</protein>
<evidence type="ECO:0000313" key="1">
    <source>
        <dbReference type="EMBL" id="GBM71848.1"/>
    </source>
</evidence>
<sequence>MILGAAQNCDDGGAEAELYCPDSRFLLKAMGS</sequence>
<keyword evidence="3" id="KW-1185">Reference proteome</keyword>
<accession>A0A4Y2I2B1</accession>
<evidence type="ECO:0000313" key="2">
    <source>
        <dbReference type="EMBL" id="GBM71887.1"/>
    </source>
</evidence>
<gene>
    <name evidence="2" type="ORF">AVEN_268309_1</name>
    <name evidence="1" type="ORF">AVEN_6551_1</name>
</gene>
<evidence type="ECO:0000313" key="3">
    <source>
        <dbReference type="Proteomes" id="UP000499080"/>
    </source>
</evidence>
<dbReference type="EMBL" id="BGPR01184154">
    <property type="protein sequence ID" value="GBM71887.1"/>
    <property type="molecule type" value="Genomic_DNA"/>
</dbReference>
<dbReference type="EMBL" id="BGPR01184141">
    <property type="protein sequence ID" value="GBM71848.1"/>
    <property type="molecule type" value="Genomic_DNA"/>
</dbReference>
<dbReference type="AlphaFoldDB" id="A0A4Y2I2B1"/>
<feature type="non-terminal residue" evidence="2">
    <location>
        <position position="32"/>
    </location>
</feature>
<dbReference type="Proteomes" id="UP000499080">
    <property type="component" value="Unassembled WGS sequence"/>
</dbReference>